<feature type="domain" description="AB hydrolase-1" evidence="3">
    <location>
        <begin position="5"/>
        <end position="229"/>
    </location>
</feature>
<gene>
    <name evidence="4" type="ORF">AKJ17_04880</name>
</gene>
<evidence type="ECO:0000259" key="3">
    <source>
        <dbReference type="Pfam" id="PF00561"/>
    </source>
</evidence>
<dbReference type="STRING" id="693.AKJ17_04880"/>
<accession>A0A0M0HQ38</accession>
<evidence type="ECO:0000313" key="5">
    <source>
        <dbReference type="Proteomes" id="UP000037515"/>
    </source>
</evidence>
<dbReference type="InterPro" id="IPR029058">
    <property type="entry name" value="AB_hydrolase_fold"/>
</dbReference>
<organism evidence="4 5">
    <name type="scientific">Vibrio nereis</name>
    <dbReference type="NCBI Taxonomy" id="693"/>
    <lineage>
        <taxon>Bacteria</taxon>
        <taxon>Pseudomonadati</taxon>
        <taxon>Pseudomonadota</taxon>
        <taxon>Gammaproteobacteria</taxon>
        <taxon>Vibrionales</taxon>
        <taxon>Vibrionaceae</taxon>
        <taxon>Vibrio</taxon>
    </lineage>
</organism>
<comment type="caution">
    <text evidence="4">The sequence shown here is derived from an EMBL/GenBank/DDBJ whole genome shotgun (WGS) entry which is preliminary data.</text>
</comment>
<name>A0A0M0HQ38_VIBNE</name>
<keyword evidence="2 4" id="KW-0378">Hydrolase</keyword>
<dbReference type="InterPro" id="IPR051601">
    <property type="entry name" value="Serine_prot/Carboxylest_S33"/>
</dbReference>
<sequence length="245" mass="28155">MRPKIVLIRGLFRGKFHWGTFLDHLQATFPDKQILCLDIPGVGERTSELSPCSIEGMVESLRTQLDLTSPVDVVSISMGGMIGLKWAEMYPSEIDRLVCINTSSRGASPFYYRLKPNNYVNLLLALIVSAPTRELLNYQMLSNQALRQDILDAWVLLDQKYPMRKINFFRQLYAAMWFKATLPECELFFVSSTQDSMVDYRATQALAKQWNANLIINEQDGHDIPLDNPIWLCEKLSHCFNRERG</sequence>
<dbReference type="RefSeq" id="WP_053394659.1">
    <property type="nucleotide sequence ID" value="NZ_LHPJ01000005.1"/>
</dbReference>
<dbReference type="Proteomes" id="UP000037515">
    <property type="component" value="Unassembled WGS sequence"/>
</dbReference>
<dbReference type="PANTHER" id="PTHR43248">
    <property type="entry name" value="2-SUCCINYL-6-HYDROXY-2,4-CYCLOHEXADIENE-1-CARBOXYLATE SYNTHASE"/>
    <property type="match status" value="1"/>
</dbReference>
<dbReference type="AlphaFoldDB" id="A0A0M0HQ38"/>
<dbReference type="EMBL" id="LHPJ01000005">
    <property type="protein sequence ID" value="KOO04245.1"/>
    <property type="molecule type" value="Genomic_DNA"/>
</dbReference>
<dbReference type="Pfam" id="PF00561">
    <property type="entry name" value="Abhydrolase_1"/>
    <property type="match status" value="1"/>
</dbReference>
<dbReference type="InterPro" id="IPR000073">
    <property type="entry name" value="AB_hydrolase_1"/>
</dbReference>
<evidence type="ECO:0000256" key="1">
    <source>
        <dbReference type="ARBA" id="ARBA00010088"/>
    </source>
</evidence>
<dbReference type="Gene3D" id="3.40.50.1820">
    <property type="entry name" value="alpha/beta hydrolase"/>
    <property type="match status" value="1"/>
</dbReference>
<proteinExistence type="inferred from homology"/>
<dbReference type="PATRIC" id="fig|693.5.peg.989"/>
<dbReference type="GO" id="GO:0016787">
    <property type="term" value="F:hydrolase activity"/>
    <property type="evidence" value="ECO:0007669"/>
    <property type="project" value="UniProtKB-KW"/>
</dbReference>
<reference evidence="5" key="1">
    <citation type="submission" date="2015-08" db="EMBL/GenBank/DDBJ databases">
        <title>Vibrio galatheae sp. nov., a novel member of the Vibrionaceae family isolated from the Solomon Islands.</title>
        <authorList>
            <person name="Giubergia S."/>
            <person name="Machado H."/>
            <person name="Mateiu R.V."/>
            <person name="Gram L."/>
        </authorList>
    </citation>
    <scope>NUCLEOTIDE SEQUENCE [LARGE SCALE GENOMIC DNA]</scope>
    <source>
        <strain evidence="5">DSM 19584</strain>
    </source>
</reference>
<comment type="similarity">
    <text evidence="1">Belongs to the peptidase S33 family.</text>
</comment>
<evidence type="ECO:0000256" key="2">
    <source>
        <dbReference type="ARBA" id="ARBA00022801"/>
    </source>
</evidence>
<evidence type="ECO:0000313" key="4">
    <source>
        <dbReference type="EMBL" id="KOO04245.1"/>
    </source>
</evidence>
<dbReference type="SUPFAM" id="SSF53474">
    <property type="entry name" value="alpha/beta-Hydrolases"/>
    <property type="match status" value="1"/>
</dbReference>
<dbReference type="OrthoDB" id="5290302at2"/>
<keyword evidence="5" id="KW-1185">Reference proteome</keyword>
<protein>
    <submittedName>
        <fullName evidence="4">Hydrolase</fullName>
    </submittedName>
</protein>